<sequence>QNAVLSHKVLAKYLLHESHGVLILLRVDLHRSAPRAGRRGSPDCSPSRHKLHGVHRHVQTLLDSSCGYPRSLDHPRL</sequence>
<evidence type="ECO:0000313" key="1">
    <source>
        <dbReference type="EMBL" id="KAK3748156.1"/>
    </source>
</evidence>
<comment type="caution">
    <text evidence="1">The sequence shown here is derived from an EMBL/GenBank/DDBJ whole genome shotgun (WGS) entry which is preliminary data.</text>
</comment>
<gene>
    <name evidence="1" type="ORF">RRG08_062488</name>
</gene>
<feature type="non-terminal residue" evidence="1">
    <location>
        <position position="1"/>
    </location>
</feature>
<dbReference type="AlphaFoldDB" id="A0AAE0YJK7"/>
<keyword evidence="2" id="KW-1185">Reference proteome</keyword>
<dbReference type="EMBL" id="JAWDGP010006039">
    <property type="protein sequence ID" value="KAK3748156.1"/>
    <property type="molecule type" value="Genomic_DNA"/>
</dbReference>
<organism evidence="1 2">
    <name type="scientific">Elysia crispata</name>
    <name type="common">lettuce slug</name>
    <dbReference type="NCBI Taxonomy" id="231223"/>
    <lineage>
        <taxon>Eukaryota</taxon>
        <taxon>Metazoa</taxon>
        <taxon>Spiralia</taxon>
        <taxon>Lophotrochozoa</taxon>
        <taxon>Mollusca</taxon>
        <taxon>Gastropoda</taxon>
        <taxon>Heterobranchia</taxon>
        <taxon>Euthyneura</taxon>
        <taxon>Panpulmonata</taxon>
        <taxon>Sacoglossa</taxon>
        <taxon>Placobranchoidea</taxon>
        <taxon>Plakobranchidae</taxon>
        <taxon>Elysia</taxon>
    </lineage>
</organism>
<reference evidence="1" key="1">
    <citation type="journal article" date="2023" name="G3 (Bethesda)">
        <title>A reference genome for the long-term kleptoplast-retaining sea slug Elysia crispata morphotype clarki.</title>
        <authorList>
            <person name="Eastman K.E."/>
            <person name="Pendleton A.L."/>
            <person name="Shaikh M.A."/>
            <person name="Suttiyut T."/>
            <person name="Ogas R."/>
            <person name="Tomko P."/>
            <person name="Gavelis G."/>
            <person name="Widhalm J.R."/>
            <person name="Wisecaver J.H."/>
        </authorList>
    </citation>
    <scope>NUCLEOTIDE SEQUENCE</scope>
    <source>
        <strain evidence="1">ECLA1</strain>
    </source>
</reference>
<accession>A0AAE0YJK7</accession>
<proteinExistence type="predicted"/>
<evidence type="ECO:0000313" key="2">
    <source>
        <dbReference type="Proteomes" id="UP001283361"/>
    </source>
</evidence>
<dbReference type="Proteomes" id="UP001283361">
    <property type="component" value="Unassembled WGS sequence"/>
</dbReference>
<name>A0AAE0YJK7_9GAST</name>
<protein>
    <submittedName>
        <fullName evidence="1">Uncharacterized protein</fullName>
    </submittedName>
</protein>